<evidence type="ECO:0000313" key="1">
    <source>
        <dbReference type="EMBL" id="KAI5675828.1"/>
    </source>
</evidence>
<evidence type="ECO:0000313" key="2">
    <source>
        <dbReference type="Proteomes" id="UP001060085"/>
    </source>
</evidence>
<proteinExistence type="predicted"/>
<name>A0ACC0BTA2_CATRO</name>
<protein>
    <submittedName>
        <fullName evidence="1">Uncharacterized protein</fullName>
    </submittedName>
</protein>
<dbReference type="EMBL" id="CM044702">
    <property type="protein sequence ID" value="KAI5675828.1"/>
    <property type="molecule type" value="Genomic_DNA"/>
</dbReference>
<accession>A0ACC0BTA2</accession>
<organism evidence="1 2">
    <name type="scientific">Catharanthus roseus</name>
    <name type="common">Madagascar periwinkle</name>
    <name type="synonym">Vinca rosea</name>
    <dbReference type="NCBI Taxonomy" id="4058"/>
    <lineage>
        <taxon>Eukaryota</taxon>
        <taxon>Viridiplantae</taxon>
        <taxon>Streptophyta</taxon>
        <taxon>Embryophyta</taxon>
        <taxon>Tracheophyta</taxon>
        <taxon>Spermatophyta</taxon>
        <taxon>Magnoliopsida</taxon>
        <taxon>eudicotyledons</taxon>
        <taxon>Gunneridae</taxon>
        <taxon>Pentapetalae</taxon>
        <taxon>asterids</taxon>
        <taxon>lamiids</taxon>
        <taxon>Gentianales</taxon>
        <taxon>Apocynaceae</taxon>
        <taxon>Rauvolfioideae</taxon>
        <taxon>Vinceae</taxon>
        <taxon>Catharanthinae</taxon>
        <taxon>Catharanthus</taxon>
    </lineage>
</organism>
<reference evidence="2" key="1">
    <citation type="journal article" date="2023" name="Nat. Plants">
        <title>Single-cell RNA sequencing provides a high-resolution roadmap for understanding the multicellular compartmentation of specialized metabolism.</title>
        <authorList>
            <person name="Sun S."/>
            <person name="Shen X."/>
            <person name="Li Y."/>
            <person name="Li Y."/>
            <person name="Wang S."/>
            <person name="Li R."/>
            <person name="Zhang H."/>
            <person name="Shen G."/>
            <person name="Guo B."/>
            <person name="Wei J."/>
            <person name="Xu J."/>
            <person name="St-Pierre B."/>
            <person name="Chen S."/>
            <person name="Sun C."/>
        </authorList>
    </citation>
    <scope>NUCLEOTIDE SEQUENCE [LARGE SCALE GENOMIC DNA]</scope>
</reference>
<gene>
    <name evidence="1" type="ORF">M9H77_06778</name>
</gene>
<sequence length="195" mass="21986">MLRSQDRDGSMILALRLHLEEMDAFRNLHVLGGHFQKPLKHPSTPKMKPPQGYCLFKKPESNIDNVALRDNSIRQINKPSNCLLACFCWELISKASEAPNTLKMKPPQGYCLFKKPESNIDNVALRDNSIRQINKPSNCLLACFCWELAFVGRSFSKASEAPSTPKMKPPQGYCLFKSQNQTLIMSCSEPIGTRA</sequence>
<comment type="caution">
    <text evidence="1">The sequence shown here is derived from an EMBL/GenBank/DDBJ whole genome shotgun (WGS) entry which is preliminary data.</text>
</comment>
<dbReference type="Proteomes" id="UP001060085">
    <property type="component" value="Linkage Group LG02"/>
</dbReference>
<keyword evidence="2" id="KW-1185">Reference proteome</keyword>